<keyword evidence="2" id="KW-1185">Reference proteome</keyword>
<evidence type="ECO:0000313" key="2">
    <source>
        <dbReference type="Proteomes" id="UP000315496"/>
    </source>
</evidence>
<reference evidence="1 2" key="1">
    <citation type="submission" date="2019-05" db="EMBL/GenBank/DDBJ databases">
        <title>The compact genome of Giardia muris reveals important steps in the evolution of intestinal protozoan parasites.</title>
        <authorList>
            <person name="Xu F."/>
            <person name="Jimenez-Gonzalez A."/>
            <person name="Einarsson E."/>
            <person name="Astvaldsson A."/>
            <person name="Peirasmaki D."/>
            <person name="Eckmann L."/>
            <person name="Andersson J.O."/>
            <person name="Svard S.G."/>
            <person name="Jerlstrom-Hultqvist J."/>
        </authorList>
    </citation>
    <scope>NUCLEOTIDE SEQUENCE [LARGE SCALE GENOMIC DNA]</scope>
    <source>
        <strain evidence="1 2">Roberts-Thomson</strain>
    </source>
</reference>
<sequence>MNGQALDSFEAFKEANMRVLRDFSDHLSALERREGDLAALHEAVNGANERLLGLVSAQEAVLNRLRATSQALADGLE</sequence>
<name>A0A4Z1T1P3_GIAMU</name>
<comment type="caution">
    <text evidence="1">The sequence shown here is derived from an EMBL/GenBank/DDBJ whole genome shotgun (WGS) entry which is preliminary data.</text>
</comment>
<gene>
    <name evidence="1" type="ORF">GMRT_jh018</name>
</gene>
<dbReference type="AlphaFoldDB" id="A0A4Z1T1P3"/>
<dbReference type="EMBL" id="VDLU01000005">
    <property type="protein sequence ID" value="TNJ26291.1"/>
    <property type="molecule type" value="Genomic_DNA"/>
</dbReference>
<proteinExistence type="predicted"/>
<accession>A0A4Z1T1P3</accession>
<protein>
    <submittedName>
        <fullName evidence="1">Uncharacterized protein</fullName>
    </submittedName>
</protein>
<dbReference type="VEuPathDB" id="GiardiaDB:GMRT_jh018"/>
<dbReference type="Proteomes" id="UP000315496">
    <property type="component" value="Chromosome 5"/>
</dbReference>
<evidence type="ECO:0000313" key="1">
    <source>
        <dbReference type="EMBL" id="TNJ26291.1"/>
    </source>
</evidence>
<organism evidence="1 2">
    <name type="scientific">Giardia muris</name>
    <dbReference type="NCBI Taxonomy" id="5742"/>
    <lineage>
        <taxon>Eukaryota</taxon>
        <taxon>Metamonada</taxon>
        <taxon>Diplomonadida</taxon>
        <taxon>Hexamitidae</taxon>
        <taxon>Giardiinae</taxon>
        <taxon>Giardia</taxon>
    </lineage>
</organism>